<dbReference type="InterPro" id="IPR036388">
    <property type="entry name" value="WH-like_DNA-bd_sf"/>
</dbReference>
<dbReference type="SUPFAM" id="SSF46785">
    <property type="entry name" value="Winged helix' DNA-binding domain"/>
    <property type="match status" value="1"/>
</dbReference>
<dbReference type="Pfam" id="PF03551">
    <property type="entry name" value="PadR"/>
    <property type="match status" value="1"/>
</dbReference>
<reference evidence="2 3" key="1">
    <citation type="submission" date="2017-01" db="EMBL/GenBank/DDBJ databases">
        <title>Genome Analysis of Deinococcus marmoris KOPRI26562.</title>
        <authorList>
            <person name="Kim J.H."/>
            <person name="Oh H.-M."/>
        </authorList>
    </citation>
    <scope>NUCLEOTIDE SEQUENCE [LARGE SCALE GENOMIC DNA]</scope>
    <source>
        <strain evidence="2 3">KOPRI26562</strain>
    </source>
</reference>
<evidence type="ECO:0000313" key="3">
    <source>
        <dbReference type="Proteomes" id="UP000186607"/>
    </source>
</evidence>
<evidence type="ECO:0000313" key="2">
    <source>
        <dbReference type="EMBL" id="OLV20195.1"/>
    </source>
</evidence>
<dbReference type="RefSeq" id="WP_075830148.1">
    <property type="nucleotide sequence ID" value="NZ_MSTI01000007.1"/>
</dbReference>
<gene>
    <name evidence="2" type="ORF">BOO71_0000613</name>
</gene>
<dbReference type="OrthoDB" id="9791785at2"/>
<dbReference type="InterPro" id="IPR036390">
    <property type="entry name" value="WH_DNA-bd_sf"/>
</dbReference>
<evidence type="ECO:0000259" key="1">
    <source>
        <dbReference type="Pfam" id="PF03551"/>
    </source>
</evidence>
<protein>
    <recommendedName>
        <fullName evidence="1">Transcription regulator PadR N-terminal domain-containing protein</fullName>
    </recommendedName>
</protein>
<name>A0A1U7P4U0_9DEIO</name>
<dbReference type="Proteomes" id="UP000186607">
    <property type="component" value="Unassembled WGS sequence"/>
</dbReference>
<keyword evidence="3" id="KW-1185">Reference proteome</keyword>
<sequence>MFTRIINRFRLRRIPAETRVLHALLTGHQYALPLSQEYAVNIGSLYAHLIRLERAGLIWSEFETGPAPRRRRYVLTAEGRAWVEQDENRPRLNDLLVSVQISTEPRGT</sequence>
<proteinExistence type="predicted"/>
<accession>A0A1U7P4U0</accession>
<feature type="domain" description="Transcription regulator PadR N-terminal" evidence="1">
    <location>
        <begin position="37"/>
        <end position="83"/>
    </location>
</feature>
<comment type="caution">
    <text evidence="2">The sequence shown here is derived from an EMBL/GenBank/DDBJ whole genome shotgun (WGS) entry which is preliminary data.</text>
</comment>
<dbReference type="STRING" id="249408.BOO71_0000613"/>
<dbReference type="AlphaFoldDB" id="A0A1U7P4U0"/>
<organism evidence="2 3">
    <name type="scientific">Deinococcus marmoris</name>
    <dbReference type="NCBI Taxonomy" id="249408"/>
    <lineage>
        <taxon>Bacteria</taxon>
        <taxon>Thermotogati</taxon>
        <taxon>Deinococcota</taxon>
        <taxon>Deinococci</taxon>
        <taxon>Deinococcales</taxon>
        <taxon>Deinococcaceae</taxon>
        <taxon>Deinococcus</taxon>
    </lineage>
</organism>
<dbReference type="InterPro" id="IPR005149">
    <property type="entry name" value="Tscrpt_reg_PadR_N"/>
</dbReference>
<dbReference type="EMBL" id="MSTI01000007">
    <property type="protein sequence ID" value="OLV20195.1"/>
    <property type="molecule type" value="Genomic_DNA"/>
</dbReference>
<dbReference type="Gene3D" id="1.10.10.10">
    <property type="entry name" value="Winged helix-like DNA-binding domain superfamily/Winged helix DNA-binding domain"/>
    <property type="match status" value="1"/>
</dbReference>